<dbReference type="Proteomes" id="UP000268084">
    <property type="component" value="Chromosome"/>
</dbReference>
<feature type="transmembrane region" description="Helical" evidence="1">
    <location>
        <begin position="44"/>
        <end position="67"/>
    </location>
</feature>
<keyword evidence="3" id="KW-1185">Reference proteome</keyword>
<evidence type="ECO:0000313" key="3">
    <source>
        <dbReference type="Proteomes" id="UP000268084"/>
    </source>
</evidence>
<keyword evidence="1" id="KW-0472">Membrane</keyword>
<dbReference type="AlphaFoldDB" id="A0A3G8ZHX8"/>
<protein>
    <submittedName>
        <fullName evidence="2">Uncharacterized protein</fullName>
    </submittedName>
</protein>
<dbReference type="KEGG" id="nak:EH165_00560"/>
<evidence type="ECO:0000313" key="2">
    <source>
        <dbReference type="EMBL" id="AZI56883.1"/>
    </source>
</evidence>
<accession>A0A3G8ZHX8</accession>
<sequence length="77" mass="7889">MSEKRRYSVGRGLPLTAVQWTIFGGALLVAVVGMTGLIVLGRLVLAAGVGGLAALTMAGVQLAGIGARNDRIVRGDR</sequence>
<dbReference type="RefSeq" id="WP_124797568.1">
    <property type="nucleotide sequence ID" value="NZ_CP034170.1"/>
</dbReference>
<gene>
    <name evidence="2" type="ORF">EH165_00560</name>
</gene>
<organism evidence="2 3">
    <name type="scientific">Nakamurella antarctica</name>
    <dbReference type="NCBI Taxonomy" id="1902245"/>
    <lineage>
        <taxon>Bacteria</taxon>
        <taxon>Bacillati</taxon>
        <taxon>Actinomycetota</taxon>
        <taxon>Actinomycetes</taxon>
        <taxon>Nakamurellales</taxon>
        <taxon>Nakamurellaceae</taxon>
        <taxon>Nakamurella</taxon>
    </lineage>
</organism>
<dbReference type="EMBL" id="CP034170">
    <property type="protein sequence ID" value="AZI56883.1"/>
    <property type="molecule type" value="Genomic_DNA"/>
</dbReference>
<evidence type="ECO:0000256" key="1">
    <source>
        <dbReference type="SAM" id="Phobius"/>
    </source>
</evidence>
<keyword evidence="1" id="KW-1133">Transmembrane helix</keyword>
<reference evidence="2 3" key="1">
    <citation type="submission" date="2018-11" db="EMBL/GenBank/DDBJ databases">
        <authorList>
            <person name="Da X."/>
        </authorList>
    </citation>
    <scope>NUCLEOTIDE SEQUENCE [LARGE SCALE GENOMIC DNA]</scope>
    <source>
        <strain evidence="2 3">S14-144</strain>
    </source>
</reference>
<reference evidence="2 3" key="2">
    <citation type="submission" date="2018-12" db="EMBL/GenBank/DDBJ databases">
        <title>Nakamurella antarcticus sp. nov., isolated from Antarctica South Shetland Islands soil.</title>
        <authorList>
            <person name="Peng F."/>
        </authorList>
    </citation>
    <scope>NUCLEOTIDE SEQUENCE [LARGE SCALE GENOMIC DNA]</scope>
    <source>
        <strain evidence="2 3">S14-144</strain>
    </source>
</reference>
<feature type="transmembrane region" description="Helical" evidence="1">
    <location>
        <begin position="12"/>
        <end position="38"/>
    </location>
</feature>
<keyword evidence="1" id="KW-0812">Transmembrane</keyword>
<name>A0A3G8ZHX8_9ACTN</name>
<proteinExistence type="predicted"/>